<reference evidence="1 2" key="1">
    <citation type="submission" date="2017-02" db="EMBL/GenBank/DDBJ databases">
        <authorList>
            <person name="Peterson S.W."/>
        </authorList>
    </citation>
    <scope>NUCLEOTIDE SEQUENCE [LARGE SCALE GENOMIC DNA]</scope>
    <source>
        <strain evidence="1 2">ATCC 43324</strain>
    </source>
</reference>
<sequence length="183" mass="21656">MFIAQELRRKSIAEYLLYMWQIEDTIRAMGCSLPLIRKAYINQFTSYTEEQRAEELDWFGNLVRMMNEEGKREQGHLNINAIVVRDMADLHHRLLQSNKFPIYNAEYYKVLPFIVELRNKGEKDINEIETCLDALYGVMLLRLQKKDINPETQHAMKEISTFIGMLSDYYLKDETEGLDFGEE</sequence>
<evidence type="ECO:0008006" key="3">
    <source>
        <dbReference type="Google" id="ProtNLM"/>
    </source>
</evidence>
<accession>A0A1T4Q7V2</accession>
<dbReference type="EMBL" id="FUXK01000020">
    <property type="protein sequence ID" value="SJZ99717.1"/>
    <property type="molecule type" value="Genomic_DNA"/>
</dbReference>
<dbReference type="AlphaFoldDB" id="A0A1T4Q7V2"/>
<name>A0A1T4Q7V2_9BACT</name>
<organism evidence="1 2">
    <name type="scientific">Segatella oulorum</name>
    <dbReference type="NCBI Taxonomy" id="28136"/>
    <lineage>
        <taxon>Bacteria</taxon>
        <taxon>Pseudomonadati</taxon>
        <taxon>Bacteroidota</taxon>
        <taxon>Bacteroidia</taxon>
        <taxon>Bacteroidales</taxon>
        <taxon>Prevotellaceae</taxon>
        <taxon>Segatella</taxon>
    </lineage>
</organism>
<dbReference type="GeneID" id="95425000"/>
<dbReference type="InterPro" id="IPR032574">
    <property type="entry name" value="DUF4924"/>
</dbReference>
<gene>
    <name evidence="1" type="ORF">SAMN02745202_01717</name>
</gene>
<proteinExistence type="predicted"/>
<protein>
    <recommendedName>
        <fullName evidence="3">DUF4924 domain-containing protein</fullName>
    </recommendedName>
</protein>
<evidence type="ECO:0000313" key="2">
    <source>
        <dbReference type="Proteomes" id="UP000190065"/>
    </source>
</evidence>
<dbReference type="RefSeq" id="WP_004379214.1">
    <property type="nucleotide sequence ID" value="NZ_CAJPPD010000053.1"/>
</dbReference>
<dbReference type="eggNOG" id="ENOG502ZGS8">
    <property type="taxonomic scope" value="Bacteria"/>
</dbReference>
<evidence type="ECO:0000313" key="1">
    <source>
        <dbReference type="EMBL" id="SJZ99717.1"/>
    </source>
</evidence>
<dbReference type="Proteomes" id="UP000190065">
    <property type="component" value="Unassembled WGS sequence"/>
</dbReference>
<dbReference type="Pfam" id="PF16271">
    <property type="entry name" value="DUF4924"/>
    <property type="match status" value="1"/>
</dbReference>
<dbReference type="STRING" id="28136.SAMN02745202_01717"/>